<dbReference type="Pfam" id="PF00787">
    <property type="entry name" value="PX"/>
    <property type="match status" value="2"/>
</dbReference>
<evidence type="ECO:0000313" key="7">
    <source>
        <dbReference type="Proteomes" id="UP000285624"/>
    </source>
</evidence>
<accession>A0A3R7HNT1</accession>
<feature type="domain" description="PX" evidence="2">
    <location>
        <begin position="71"/>
        <end position="210"/>
    </location>
</feature>
<reference evidence="3" key="1">
    <citation type="journal article" date="2015" name="Genom Data">
        <title>Genome sequences of six Phytophthora species associated with forests in New Zealand.</title>
        <authorList>
            <person name="Studholme D.J."/>
            <person name="McDougal R.L."/>
            <person name="Sambles C."/>
            <person name="Hansen E."/>
            <person name="Hardy G."/>
            <person name="Grant M."/>
            <person name="Ganley R.J."/>
            <person name="Williams N.M."/>
        </authorList>
    </citation>
    <scope>NUCLEOTIDE SEQUENCE</scope>
    <source>
        <strain evidence="3">NZFS 2646</strain>
        <strain evidence="4">NZFS 3630</strain>
    </source>
</reference>
<gene>
    <name evidence="5" type="ORF">BBI17_000535</name>
    <name evidence="6" type="ORF">BBO99_00000496</name>
    <name evidence="3" type="ORF">JM16_000567</name>
    <name evidence="4" type="ORF">JM18_000648</name>
</gene>
<comment type="caution">
    <text evidence="6">The sequence shown here is derived from an EMBL/GenBank/DDBJ whole genome shotgun (WGS) entry which is preliminary data.</text>
</comment>
<dbReference type="EMBL" id="JPWU03000005">
    <property type="protein sequence ID" value="KAG2533178.1"/>
    <property type="molecule type" value="Genomic_DNA"/>
</dbReference>
<reference evidence="3" key="3">
    <citation type="submission" date="2020-06" db="EMBL/GenBank/DDBJ databases">
        <authorList>
            <person name="Studholme D.J."/>
        </authorList>
    </citation>
    <scope>NUCLEOTIDE SEQUENCE</scope>
    <source>
        <strain evidence="3">NZFS 2646</strain>
        <strain evidence="4">NZFS 3630</strain>
    </source>
</reference>
<evidence type="ECO:0000313" key="3">
    <source>
        <dbReference type="EMBL" id="KAG2532144.1"/>
    </source>
</evidence>
<dbReference type="EMBL" id="MBDN02000008">
    <property type="protein sequence ID" value="RLN85427.1"/>
    <property type="molecule type" value="Genomic_DNA"/>
</dbReference>
<evidence type="ECO:0000313" key="6">
    <source>
        <dbReference type="EMBL" id="RLN85427.1"/>
    </source>
</evidence>
<dbReference type="InterPro" id="IPR036871">
    <property type="entry name" value="PX_dom_sf"/>
</dbReference>
<evidence type="ECO:0000313" key="4">
    <source>
        <dbReference type="EMBL" id="KAG2533178.1"/>
    </source>
</evidence>
<organism evidence="6 7">
    <name type="scientific">Phytophthora kernoviae</name>
    <dbReference type="NCBI Taxonomy" id="325452"/>
    <lineage>
        <taxon>Eukaryota</taxon>
        <taxon>Sar</taxon>
        <taxon>Stramenopiles</taxon>
        <taxon>Oomycota</taxon>
        <taxon>Peronosporomycetes</taxon>
        <taxon>Peronosporales</taxon>
        <taxon>Peronosporaceae</taxon>
        <taxon>Phytophthora</taxon>
    </lineage>
</organism>
<dbReference type="PANTHER" id="PTHR15508">
    <property type="entry name" value="RIBOSOMAL PROTEIN S6 KINASE"/>
    <property type="match status" value="1"/>
</dbReference>
<proteinExistence type="predicted"/>
<dbReference type="InterPro" id="IPR051866">
    <property type="entry name" value="Intracell_Sig-Traffick_Protein"/>
</dbReference>
<feature type="domain" description="PX" evidence="2">
    <location>
        <begin position="252"/>
        <end position="380"/>
    </location>
</feature>
<reference evidence="7 8" key="2">
    <citation type="submission" date="2018-07" db="EMBL/GenBank/DDBJ databases">
        <title>Genome sequencing of oomycete isolates from Chile give support for New Zealand origin for Phytophthora kernoviae and make available the first Nothophytophthora sp. genome.</title>
        <authorList>
            <person name="Studholme D.J."/>
            <person name="Sanfuentes E."/>
            <person name="Panda P."/>
            <person name="Hill R."/>
            <person name="Sambles C."/>
            <person name="Grant M."/>
            <person name="Williams N.M."/>
            <person name="Mcdougal R.L."/>
        </authorList>
    </citation>
    <scope>NUCLEOTIDE SEQUENCE [LARGE SCALE GENOMIC DNA]</scope>
    <source>
        <strain evidence="5">Chile2</strain>
        <strain evidence="6">Chile4</strain>
    </source>
</reference>
<dbReference type="Proteomes" id="UP000785171">
    <property type="component" value="Unassembled WGS sequence"/>
</dbReference>
<dbReference type="PROSITE" id="PS50195">
    <property type="entry name" value="PX"/>
    <property type="match status" value="2"/>
</dbReference>
<dbReference type="EMBL" id="JPWV03000006">
    <property type="protein sequence ID" value="KAG2532144.1"/>
    <property type="molecule type" value="Genomic_DNA"/>
</dbReference>
<evidence type="ECO:0000313" key="8">
    <source>
        <dbReference type="Proteomes" id="UP000285883"/>
    </source>
</evidence>
<dbReference type="SUPFAM" id="SSF64268">
    <property type="entry name" value="PX domain"/>
    <property type="match status" value="2"/>
</dbReference>
<keyword evidence="7" id="KW-1185">Reference proteome</keyword>
<dbReference type="Proteomes" id="UP000285883">
    <property type="component" value="Unassembled WGS sequence"/>
</dbReference>
<dbReference type="Proteomes" id="UP000285624">
    <property type="component" value="Unassembled WGS sequence"/>
</dbReference>
<dbReference type="PANTHER" id="PTHR15508:SF4">
    <property type="entry name" value="RIBOSOMAL PROTEIN S6 KINASE-LIKE 1"/>
    <property type="match status" value="1"/>
</dbReference>
<dbReference type="AlphaFoldDB" id="A0A3R7HNT1"/>
<dbReference type="Proteomes" id="UP000792063">
    <property type="component" value="Unassembled WGS sequence"/>
</dbReference>
<dbReference type="EMBL" id="MAYM02001187">
    <property type="protein sequence ID" value="RLN26102.1"/>
    <property type="molecule type" value="Genomic_DNA"/>
</dbReference>
<protein>
    <recommendedName>
        <fullName evidence="2">PX domain-containing protein</fullName>
    </recommendedName>
</protein>
<feature type="region of interest" description="Disordered" evidence="1">
    <location>
        <begin position="1"/>
        <end position="23"/>
    </location>
</feature>
<evidence type="ECO:0000259" key="2">
    <source>
        <dbReference type="PROSITE" id="PS50195"/>
    </source>
</evidence>
<dbReference type="Gene3D" id="3.30.1520.10">
    <property type="entry name" value="Phox-like domain"/>
    <property type="match status" value="2"/>
</dbReference>
<name>A0A3R7HNT1_9STRA</name>
<sequence length="380" mass="42315">MGCSQSKTNEHEVANPNDAVGKGTDTVVVQQTVTIEGAATTKLEEEVPATTEETLVNESEEVDVATKEEPTVEAKTPIHALQFVPGEISFNEYGVAFYNFDGSNPAEPSQDIHVCKRYSEFKDMRAEISKLMASEKNVAPDQQDKFQTYPALPSMPKANAVTYLLGRGNKKVVNEREAQFVKILNAISRHPIAFQSKTFTDFIAPSRTYDSLNPDGLEFSLIELSIAKRPGGAEVGPMKTEVSEVVAQDKKIPDGTLTFSPVKVAANEKGVMFYEFSGSSREDPADRVIISKRYSEFRTMHAKVSEIMASEKNVPSKQRYLFQTYPALPEFPYANVWVFLRSQEGVVEEREAQFTKILNAISRHPVAFQSKAFRDFMAVL</sequence>
<dbReference type="InterPro" id="IPR001683">
    <property type="entry name" value="PX_dom"/>
</dbReference>
<evidence type="ECO:0000256" key="1">
    <source>
        <dbReference type="SAM" id="MobiDB-lite"/>
    </source>
</evidence>
<dbReference type="GO" id="GO:0035091">
    <property type="term" value="F:phosphatidylinositol binding"/>
    <property type="evidence" value="ECO:0007669"/>
    <property type="project" value="InterPro"/>
</dbReference>
<evidence type="ECO:0000313" key="5">
    <source>
        <dbReference type="EMBL" id="RLN26102.1"/>
    </source>
</evidence>